<dbReference type="HAMAP" id="MF_00238">
    <property type="entry name" value="Cytidyl_kinase_type1"/>
    <property type="match status" value="1"/>
</dbReference>
<evidence type="ECO:0000313" key="10">
    <source>
        <dbReference type="EMBL" id="GAE89035.1"/>
    </source>
</evidence>
<name>W4V6K5_9FIRM</name>
<accession>W4V6K5</accession>
<dbReference type="EC" id="2.7.4.25" evidence="8"/>
<evidence type="ECO:0000256" key="1">
    <source>
        <dbReference type="ARBA" id="ARBA00009427"/>
    </source>
</evidence>
<dbReference type="GO" id="GO:0005829">
    <property type="term" value="C:cytosol"/>
    <property type="evidence" value="ECO:0007669"/>
    <property type="project" value="TreeGrafter"/>
</dbReference>
<feature type="domain" description="Cytidylate kinase" evidence="9">
    <location>
        <begin position="9"/>
        <end position="223"/>
    </location>
</feature>
<evidence type="ECO:0000256" key="6">
    <source>
        <dbReference type="ARBA" id="ARBA00047615"/>
    </source>
</evidence>
<evidence type="ECO:0000259" key="9">
    <source>
        <dbReference type="Pfam" id="PF02224"/>
    </source>
</evidence>
<dbReference type="GO" id="GO:0006220">
    <property type="term" value="P:pyrimidine nucleotide metabolic process"/>
    <property type="evidence" value="ECO:0007669"/>
    <property type="project" value="UniProtKB-UniRule"/>
</dbReference>
<dbReference type="GO" id="GO:0036431">
    <property type="term" value="F:dCMP kinase activity"/>
    <property type="evidence" value="ECO:0007669"/>
    <property type="project" value="InterPro"/>
</dbReference>
<evidence type="ECO:0000256" key="7">
    <source>
        <dbReference type="ARBA" id="ARBA00048478"/>
    </source>
</evidence>
<dbReference type="Gene3D" id="3.40.50.300">
    <property type="entry name" value="P-loop containing nucleotide triphosphate hydrolases"/>
    <property type="match status" value="1"/>
</dbReference>
<comment type="catalytic activity">
    <reaction evidence="7 8">
        <text>CMP + ATP = CDP + ADP</text>
        <dbReference type="Rhea" id="RHEA:11600"/>
        <dbReference type="ChEBI" id="CHEBI:30616"/>
        <dbReference type="ChEBI" id="CHEBI:58069"/>
        <dbReference type="ChEBI" id="CHEBI:60377"/>
        <dbReference type="ChEBI" id="CHEBI:456216"/>
        <dbReference type="EC" id="2.7.4.25"/>
    </reaction>
</comment>
<dbReference type="PANTHER" id="PTHR21299">
    <property type="entry name" value="CYTIDYLATE KINASE/PANTOATE-BETA-ALANINE LIGASE"/>
    <property type="match status" value="1"/>
</dbReference>
<dbReference type="InterPro" id="IPR011994">
    <property type="entry name" value="Cytidylate_kinase_dom"/>
</dbReference>
<evidence type="ECO:0000256" key="2">
    <source>
        <dbReference type="ARBA" id="ARBA00022679"/>
    </source>
</evidence>
<dbReference type="RefSeq" id="WP_038289191.1">
    <property type="nucleotide sequence ID" value="NZ_BAVR01000029.1"/>
</dbReference>
<dbReference type="InterPro" id="IPR003136">
    <property type="entry name" value="Cytidylate_kin"/>
</dbReference>
<dbReference type="GO" id="GO:0005524">
    <property type="term" value="F:ATP binding"/>
    <property type="evidence" value="ECO:0007669"/>
    <property type="project" value="UniProtKB-UniRule"/>
</dbReference>
<evidence type="ECO:0000256" key="8">
    <source>
        <dbReference type="HAMAP-Rule" id="MF_00238"/>
    </source>
</evidence>
<dbReference type="STRING" id="1294263.JCM21531_2527"/>
<dbReference type="NCBIfam" id="TIGR00017">
    <property type="entry name" value="cmk"/>
    <property type="match status" value="1"/>
</dbReference>
<keyword evidence="11" id="KW-1185">Reference proteome</keyword>
<comment type="caution">
    <text evidence="10">The sequence shown here is derived from an EMBL/GenBank/DDBJ whole genome shotgun (WGS) entry which is preliminary data.</text>
</comment>
<dbReference type="Proteomes" id="UP000019109">
    <property type="component" value="Unassembled WGS sequence"/>
</dbReference>
<comment type="subcellular location">
    <subcellularLocation>
        <location evidence="8">Cytoplasm</location>
    </subcellularLocation>
</comment>
<evidence type="ECO:0000256" key="5">
    <source>
        <dbReference type="ARBA" id="ARBA00022840"/>
    </source>
</evidence>
<evidence type="ECO:0000256" key="3">
    <source>
        <dbReference type="ARBA" id="ARBA00022741"/>
    </source>
</evidence>
<reference evidence="10" key="1">
    <citation type="journal article" date="2014" name="Genome Announc.">
        <title>Draft Genome Sequence of Clostridium straminisolvens Strain JCM 21531T, Isolated from a Cellulose-Degrading Bacterial Community.</title>
        <authorList>
            <person name="Yuki M."/>
            <person name="Oshima K."/>
            <person name="Suda W."/>
            <person name="Sakamoto M."/>
            <person name="Kitamura K."/>
            <person name="Iida T."/>
            <person name="Hattori M."/>
            <person name="Ohkuma M."/>
        </authorList>
    </citation>
    <scope>NUCLEOTIDE SEQUENCE [LARGE SCALE GENOMIC DNA]</scope>
    <source>
        <strain evidence="10">JCM 21531</strain>
    </source>
</reference>
<keyword evidence="8" id="KW-0963">Cytoplasm</keyword>
<evidence type="ECO:0000256" key="4">
    <source>
        <dbReference type="ARBA" id="ARBA00022777"/>
    </source>
</evidence>
<dbReference type="InterPro" id="IPR027417">
    <property type="entry name" value="P-loop_NTPase"/>
</dbReference>
<keyword evidence="5 8" id="KW-0067">ATP-binding</keyword>
<keyword evidence="2 8" id="KW-0808">Transferase</keyword>
<organism evidence="10 11">
    <name type="scientific">Acetivibrio straminisolvens JCM 21531</name>
    <dbReference type="NCBI Taxonomy" id="1294263"/>
    <lineage>
        <taxon>Bacteria</taxon>
        <taxon>Bacillati</taxon>
        <taxon>Bacillota</taxon>
        <taxon>Clostridia</taxon>
        <taxon>Eubacteriales</taxon>
        <taxon>Oscillospiraceae</taxon>
        <taxon>Acetivibrio</taxon>
    </lineage>
</organism>
<comment type="similarity">
    <text evidence="1 8">Belongs to the cytidylate kinase family. Type 1 subfamily.</text>
</comment>
<feature type="binding site" evidence="8">
    <location>
        <begin position="13"/>
        <end position="21"/>
    </location>
    <ligand>
        <name>ATP</name>
        <dbReference type="ChEBI" id="CHEBI:30616"/>
    </ligand>
</feature>
<dbReference type="AlphaFoldDB" id="W4V6K5"/>
<dbReference type="CDD" id="cd02020">
    <property type="entry name" value="CMPK"/>
    <property type="match status" value="1"/>
</dbReference>
<dbReference type="SUPFAM" id="SSF52540">
    <property type="entry name" value="P-loop containing nucleoside triphosphate hydrolases"/>
    <property type="match status" value="1"/>
</dbReference>
<dbReference type="Pfam" id="PF02224">
    <property type="entry name" value="Cytidylate_kin"/>
    <property type="match status" value="1"/>
</dbReference>
<dbReference type="OrthoDB" id="9807434at2"/>
<keyword evidence="4 8" id="KW-0418">Kinase</keyword>
<protein>
    <recommendedName>
        <fullName evidence="8">Cytidylate kinase</fullName>
        <shortName evidence="8">CK</shortName>
        <ecNumber evidence="8">2.7.4.25</ecNumber>
    </recommendedName>
    <alternativeName>
        <fullName evidence="8">Cytidine monophosphate kinase</fullName>
        <shortName evidence="8">CMP kinase</shortName>
    </alternativeName>
</protein>
<dbReference type="PANTHER" id="PTHR21299:SF2">
    <property type="entry name" value="CYTIDYLATE KINASE"/>
    <property type="match status" value="1"/>
</dbReference>
<dbReference type="EMBL" id="BAVR01000029">
    <property type="protein sequence ID" value="GAE89035.1"/>
    <property type="molecule type" value="Genomic_DNA"/>
</dbReference>
<comment type="catalytic activity">
    <reaction evidence="6 8">
        <text>dCMP + ATP = dCDP + ADP</text>
        <dbReference type="Rhea" id="RHEA:25094"/>
        <dbReference type="ChEBI" id="CHEBI:30616"/>
        <dbReference type="ChEBI" id="CHEBI:57566"/>
        <dbReference type="ChEBI" id="CHEBI:58593"/>
        <dbReference type="ChEBI" id="CHEBI:456216"/>
        <dbReference type="EC" id="2.7.4.25"/>
    </reaction>
</comment>
<gene>
    <name evidence="8" type="primary">cmk</name>
    <name evidence="10" type="ORF">JCM21531_2527</name>
</gene>
<keyword evidence="3 8" id="KW-0547">Nucleotide-binding</keyword>
<evidence type="ECO:0000313" key="11">
    <source>
        <dbReference type="Proteomes" id="UP000019109"/>
    </source>
</evidence>
<proteinExistence type="inferred from homology"/>
<dbReference type="GO" id="GO:0015949">
    <property type="term" value="P:nucleobase-containing small molecule interconversion"/>
    <property type="evidence" value="ECO:0007669"/>
    <property type="project" value="TreeGrafter"/>
</dbReference>
<sequence>MSEKARISIAIDGPAGAGKSTIAKLISKTLNILYLDTGAMYRTVALKAIREGVDTSNREQMSKLVEDIDIKVVYSDDIQHIFLDGKDVTELIRTPEVSIGASNVATVPAVRLKMVELQREVAKQNSVVMDGRDIGTYVLPDATLKFFLTASIEARAIRRYNELLSKGMTQMTLEDVKKDIEYRDKNDSSRDFAPLSKAQDAIEIDTTDLTIEQVVNKIMEYVKEYVY</sequence>
<dbReference type="GO" id="GO:0036430">
    <property type="term" value="F:CMP kinase activity"/>
    <property type="evidence" value="ECO:0007669"/>
    <property type="project" value="RHEA"/>
</dbReference>